<dbReference type="InterPro" id="IPR016181">
    <property type="entry name" value="Acyl_CoA_acyltransferase"/>
</dbReference>
<name>A0A2V2NI31_9EURY</name>
<dbReference type="InterPro" id="IPR024320">
    <property type="entry name" value="LPG_synthase_C"/>
</dbReference>
<comment type="caution">
    <text evidence="2">The sequence shown here is derived from an EMBL/GenBank/DDBJ whole genome shotgun (WGS) entry which is preliminary data.</text>
</comment>
<dbReference type="OrthoDB" id="130671at2157"/>
<dbReference type="InterPro" id="IPR016732">
    <property type="entry name" value="UCP018688"/>
</dbReference>
<proteinExistence type="predicted"/>
<dbReference type="Pfam" id="PF09924">
    <property type="entry name" value="LPG_synthase_C"/>
    <property type="match status" value="1"/>
</dbReference>
<dbReference type="RefSeq" id="WP_109940123.1">
    <property type="nucleotide sequence ID" value="NZ_CP176366.1"/>
</dbReference>
<dbReference type="SUPFAM" id="SSF55729">
    <property type="entry name" value="Acyl-CoA N-acyltransferases (Nat)"/>
    <property type="match status" value="2"/>
</dbReference>
<evidence type="ECO:0000313" key="3">
    <source>
        <dbReference type="Proteomes" id="UP000245934"/>
    </source>
</evidence>
<dbReference type="EMBL" id="QGMZ01000011">
    <property type="protein sequence ID" value="PWR75261.1"/>
    <property type="molecule type" value="Genomic_DNA"/>
</dbReference>
<evidence type="ECO:0000259" key="1">
    <source>
        <dbReference type="Pfam" id="PF09924"/>
    </source>
</evidence>
<evidence type="ECO:0000313" key="2">
    <source>
        <dbReference type="EMBL" id="PWR75261.1"/>
    </source>
</evidence>
<reference evidence="2 3" key="1">
    <citation type="submission" date="2018-05" db="EMBL/GenBank/DDBJ databases">
        <title>Draft genome of Methanospirillum stamsii Pt1.</title>
        <authorList>
            <person name="Dueholm M.S."/>
            <person name="Nielsen P.H."/>
            <person name="Bakmann L.F."/>
            <person name="Otzen D.E."/>
        </authorList>
    </citation>
    <scope>NUCLEOTIDE SEQUENCE [LARGE SCALE GENOMIC DNA]</scope>
    <source>
        <strain evidence="2 3">Pt1</strain>
    </source>
</reference>
<dbReference type="PIRSF" id="PIRSF018688">
    <property type="entry name" value="UCP018688"/>
    <property type="match status" value="1"/>
</dbReference>
<dbReference type="GeneID" id="97610821"/>
<dbReference type="Gene3D" id="3.40.630.30">
    <property type="match status" value="1"/>
</dbReference>
<keyword evidence="3" id="KW-1185">Reference proteome</keyword>
<gene>
    <name evidence="2" type="ORF">DLD82_05595</name>
</gene>
<dbReference type="Proteomes" id="UP000245934">
    <property type="component" value="Unassembled WGS sequence"/>
</dbReference>
<dbReference type="PANTHER" id="PTHR41373">
    <property type="entry name" value="DUF2156 DOMAIN-CONTAINING PROTEIN"/>
    <property type="match status" value="1"/>
</dbReference>
<organism evidence="2 3">
    <name type="scientific">Methanospirillum stamsii</name>
    <dbReference type="NCBI Taxonomy" id="1277351"/>
    <lineage>
        <taxon>Archaea</taxon>
        <taxon>Methanobacteriati</taxon>
        <taxon>Methanobacteriota</taxon>
        <taxon>Stenosarchaea group</taxon>
        <taxon>Methanomicrobia</taxon>
        <taxon>Methanomicrobiales</taxon>
        <taxon>Methanospirillaceae</taxon>
        <taxon>Methanospirillum</taxon>
    </lineage>
</organism>
<sequence>MKIHEDDFHPISLEDKKIFDRIYSRNPIFHSENTFATLFCWRKYGHYSLCEHDGCLIIKGETEDYRSYRFPLGHICPDVIEATINLALDLDEEAPLIILEPGQYQWMQKNKPELKLKPDRNFFDYVYRTDILATLPGQDYLTLRKHLNKFRKKCPSTVNQIDESNMDEVLEFLMKWCQQRECDKYTILKHEKEAIKEAISNFKEIGLSGLTINTKDSVGAISIFEELNPSTAVVHYEKALPDCEGIYKEINMQTAIFLQNQYTYINRESDMGIPGLREAKERYHPDHMVELYYLDNN</sequence>
<dbReference type="PANTHER" id="PTHR41373:SF1">
    <property type="entry name" value="PHOSPHATIDYLGLYCEROL LYSYLTRANSFERASE C-TERMINAL DOMAIN-CONTAINING PROTEIN"/>
    <property type="match status" value="1"/>
</dbReference>
<dbReference type="AlphaFoldDB" id="A0A2V2NI31"/>
<feature type="domain" description="Phosphatidylglycerol lysyltransferase C-terminal" evidence="1">
    <location>
        <begin position="29"/>
        <end position="293"/>
    </location>
</feature>
<protein>
    <recommendedName>
        <fullName evidence="1">Phosphatidylglycerol lysyltransferase C-terminal domain-containing protein</fullName>
    </recommendedName>
</protein>
<accession>A0A2V2NI31</accession>